<gene>
    <name evidence="3" type="ORF">RFI_28697</name>
</gene>
<organism evidence="3 4">
    <name type="scientific">Reticulomyxa filosa</name>
    <dbReference type="NCBI Taxonomy" id="46433"/>
    <lineage>
        <taxon>Eukaryota</taxon>
        <taxon>Sar</taxon>
        <taxon>Rhizaria</taxon>
        <taxon>Retaria</taxon>
        <taxon>Foraminifera</taxon>
        <taxon>Monothalamids</taxon>
        <taxon>Reticulomyxidae</taxon>
        <taxon>Reticulomyxa</taxon>
    </lineage>
</organism>
<dbReference type="Pfam" id="PF00849">
    <property type="entry name" value="PseudoU_synth_2"/>
    <property type="match status" value="1"/>
</dbReference>
<dbReference type="OrthoDB" id="418349at2759"/>
<dbReference type="SUPFAM" id="SSF55120">
    <property type="entry name" value="Pseudouridine synthase"/>
    <property type="match status" value="2"/>
</dbReference>
<evidence type="ECO:0000313" key="4">
    <source>
        <dbReference type="Proteomes" id="UP000023152"/>
    </source>
</evidence>
<comment type="caution">
    <text evidence="3">The sequence shown here is derived from an EMBL/GenBank/DDBJ whole genome shotgun (WGS) entry which is preliminary data.</text>
</comment>
<keyword evidence="4" id="KW-1185">Reference proteome</keyword>
<feature type="domain" description="Pseudouridine synthase RsuA/RluA-like" evidence="2">
    <location>
        <begin position="24"/>
        <end position="133"/>
    </location>
</feature>
<dbReference type="Proteomes" id="UP000023152">
    <property type="component" value="Unassembled WGS sequence"/>
</dbReference>
<feature type="non-terminal residue" evidence="3">
    <location>
        <position position="1"/>
    </location>
</feature>
<dbReference type="GO" id="GO:0003723">
    <property type="term" value="F:RNA binding"/>
    <property type="evidence" value="ECO:0007669"/>
    <property type="project" value="InterPro"/>
</dbReference>
<name>X6M5E5_RETFI</name>
<dbReference type="InterPro" id="IPR006145">
    <property type="entry name" value="PsdUridine_synth_RsuA/RluA"/>
</dbReference>
<evidence type="ECO:0000313" key="3">
    <source>
        <dbReference type="EMBL" id="ETO08692.1"/>
    </source>
</evidence>
<dbReference type="GO" id="GO:0009982">
    <property type="term" value="F:pseudouridine synthase activity"/>
    <property type="evidence" value="ECO:0007669"/>
    <property type="project" value="InterPro"/>
</dbReference>
<reference evidence="3 4" key="1">
    <citation type="journal article" date="2013" name="Curr. Biol.">
        <title>The Genome of the Foraminiferan Reticulomyxa filosa.</title>
        <authorList>
            <person name="Glockner G."/>
            <person name="Hulsmann N."/>
            <person name="Schleicher M."/>
            <person name="Noegel A.A."/>
            <person name="Eichinger L."/>
            <person name="Gallinger C."/>
            <person name="Pawlowski J."/>
            <person name="Sierra R."/>
            <person name="Euteneuer U."/>
            <person name="Pillet L."/>
            <person name="Moustafa A."/>
            <person name="Platzer M."/>
            <person name="Groth M."/>
            <person name="Szafranski K."/>
            <person name="Schliwa M."/>
        </authorList>
    </citation>
    <scope>NUCLEOTIDE SEQUENCE [LARGE SCALE GENOMIC DNA]</scope>
</reference>
<accession>X6M5E5</accession>
<sequence>LIDTSDSEKYWSREELIIYEDEEIVVVNKPPGMSVHLPENNNKYQDNVLMNILLEMVPDLHRAAGANVAFSHECIQFYNEPGLVHRMDRQASGLMVFELLDQWNNFNNNNLMRRECLVLCHGSFTPLQYADKIRYSLMQPSSLLASCPNYITNKYGDDEIDELLIELGQYRISRDTKKKRNRFSKQDFLNENWIVAENWLGPHASLDTTVELGCFDLAQIKQKLLALENFEIDVVKYVNNHRSECIKAFEGNEKKLDELLHQLSQHGGKHALCYINCDMETSRTRQIRLQSQYLGLGVVGDKLYCRNEVPKHWDLQIEIFLNDFHAQHTHLLEFEHPTTKKRMNFHIQCLQCFTLSCNNCNQLLNKTMNDFNYFYCILPKSFFKDTSGNENMHRFDLKFFLDLKY</sequence>
<protein>
    <submittedName>
        <fullName evidence="3">Pseudouridine synthase, RluA family</fullName>
    </submittedName>
</protein>
<dbReference type="Gene3D" id="3.30.2350.10">
    <property type="entry name" value="Pseudouridine synthase"/>
    <property type="match status" value="2"/>
</dbReference>
<dbReference type="PANTHER" id="PTHR21600:SF44">
    <property type="entry name" value="RIBOSOMAL LARGE SUBUNIT PSEUDOURIDINE SYNTHASE D"/>
    <property type="match status" value="1"/>
</dbReference>
<evidence type="ECO:0000256" key="1">
    <source>
        <dbReference type="ARBA" id="ARBA00010876"/>
    </source>
</evidence>
<dbReference type="GO" id="GO:0000455">
    <property type="term" value="P:enzyme-directed rRNA pseudouridine synthesis"/>
    <property type="evidence" value="ECO:0007669"/>
    <property type="project" value="TreeGrafter"/>
</dbReference>
<comment type="similarity">
    <text evidence="1">Belongs to the pseudouridine synthase RluA family.</text>
</comment>
<dbReference type="EMBL" id="ASPP01024794">
    <property type="protein sequence ID" value="ETO08692.1"/>
    <property type="molecule type" value="Genomic_DNA"/>
</dbReference>
<dbReference type="InterPro" id="IPR050188">
    <property type="entry name" value="RluA_PseudoU_synthase"/>
</dbReference>
<dbReference type="InterPro" id="IPR020103">
    <property type="entry name" value="PsdUridine_synth_cat_dom_sf"/>
</dbReference>
<dbReference type="AlphaFoldDB" id="X6M5E5"/>
<proteinExistence type="inferred from homology"/>
<dbReference type="PANTHER" id="PTHR21600">
    <property type="entry name" value="MITOCHONDRIAL RNA PSEUDOURIDINE SYNTHASE"/>
    <property type="match status" value="1"/>
</dbReference>
<evidence type="ECO:0000259" key="2">
    <source>
        <dbReference type="Pfam" id="PF00849"/>
    </source>
</evidence>